<proteinExistence type="predicted"/>
<name>A0ABR0B848_9CRUS</name>
<gene>
    <name evidence="1" type="ORF">OUZ56_029883</name>
</gene>
<organism evidence="1 2">
    <name type="scientific">Daphnia magna</name>
    <dbReference type="NCBI Taxonomy" id="35525"/>
    <lineage>
        <taxon>Eukaryota</taxon>
        <taxon>Metazoa</taxon>
        <taxon>Ecdysozoa</taxon>
        <taxon>Arthropoda</taxon>
        <taxon>Crustacea</taxon>
        <taxon>Branchiopoda</taxon>
        <taxon>Diplostraca</taxon>
        <taxon>Cladocera</taxon>
        <taxon>Anomopoda</taxon>
        <taxon>Daphniidae</taxon>
        <taxon>Daphnia</taxon>
    </lineage>
</organism>
<evidence type="ECO:0000313" key="2">
    <source>
        <dbReference type="Proteomes" id="UP001234178"/>
    </source>
</evidence>
<sequence length="122" mass="13757">MCCYTSKSTSRSTRVVVSKSSVTLNNVTSPDSRIRTKQDARRLKVNHSLRCNKEQLQAVQAYKPKRNSEVAPQRIPTSCSSTWCANFTVKRLVDSIMVLAVRGELLKVCPMGLKLPTVVYFY</sequence>
<keyword evidence="2" id="KW-1185">Reference proteome</keyword>
<accession>A0ABR0B848</accession>
<protein>
    <submittedName>
        <fullName evidence="1">Uncharacterized protein</fullName>
    </submittedName>
</protein>
<evidence type="ECO:0000313" key="1">
    <source>
        <dbReference type="EMBL" id="KAK4037857.1"/>
    </source>
</evidence>
<dbReference type="Proteomes" id="UP001234178">
    <property type="component" value="Unassembled WGS sequence"/>
</dbReference>
<comment type="caution">
    <text evidence="1">The sequence shown here is derived from an EMBL/GenBank/DDBJ whole genome shotgun (WGS) entry which is preliminary data.</text>
</comment>
<dbReference type="EMBL" id="JAOYFB010000040">
    <property type="protein sequence ID" value="KAK4037857.1"/>
    <property type="molecule type" value="Genomic_DNA"/>
</dbReference>
<reference evidence="1 2" key="1">
    <citation type="journal article" date="2023" name="Nucleic Acids Res.">
        <title>The hologenome of Daphnia magna reveals possible DNA methylation and microbiome-mediated evolution of the host genome.</title>
        <authorList>
            <person name="Chaturvedi A."/>
            <person name="Li X."/>
            <person name="Dhandapani V."/>
            <person name="Marshall H."/>
            <person name="Kissane S."/>
            <person name="Cuenca-Cambronero M."/>
            <person name="Asole G."/>
            <person name="Calvet F."/>
            <person name="Ruiz-Romero M."/>
            <person name="Marangio P."/>
            <person name="Guigo R."/>
            <person name="Rago D."/>
            <person name="Mirbahai L."/>
            <person name="Eastwood N."/>
            <person name="Colbourne J.K."/>
            <person name="Zhou J."/>
            <person name="Mallon E."/>
            <person name="Orsini L."/>
        </authorList>
    </citation>
    <scope>NUCLEOTIDE SEQUENCE [LARGE SCALE GENOMIC DNA]</scope>
    <source>
        <strain evidence="1">LRV0_1</strain>
    </source>
</reference>